<dbReference type="Pfam" id="PF13181">
    <property type="entry name" value="TPR_8"/>
    <property type="match status" value="1"/>
</dbReference>
<accession>A0ABT5L5J5</accession>
<feature type="repeat" description="TPR" evidence="1">
    <location>
        <begin position="203"/>
        <end position="236"/>
    </location>
</feature>
<evidence type="ECO:0000313" key="2">
    <source>
        <dbReference type="EMBL" id="MDC8831669.1"/>
    </source>
</evidence>
<dbReference type="InterPro" id="IPR011990">
    <property type="entry name" value="TPR-like_helical_dom_sf"/>
</dbReference>
<dbReference type="RefSeq" id="WP_273641104.1">
    <property type="nucleotide sequence ID" value="NZ_JAQQXP010000001.1"/>
</dbReference>
<dbReference type="Gene3D" id="1.25.40.10">
    <property type="entry name" value="Tetratricopeptide repeat domain"/>
    <property type="match status" value="2"/>
</dbReference>
<dbReference type="Pfam" id="PF13759">
    <property type="entry name" value="2OG-FeII_Oxy_5"/>
    <property type="match status" value="1"/>
</dbReference>
<dbReference type="InterPro" id="IPR019734">
    <property type="entry name" value="TPR_rpt"/>
</dbReference>
<comment type="caution">
    <text evidence="2">The sequence shown here is derived from an EMBL/GenBank/DDBJ whole genome shotgun (WGS) entry which is preliminary data.</text>
</comment>
<dbReference type="EMBL" id="JAQQXP010000001">
    <property type="protein sequence ID" value="MDC8831669.1"/>
    <property type="molecule type" value="Genomic_DNA"/>
</dbReference>
<gene>
    <name evidence="2" type="ORF">OIK42_12960</name>
</gene>
<keyword evidence="1" id="KW-0802">TPR repeat</keyword>
<evidence type="ECO:0000256" key="1">
    <source>
        <dbReference type="PROSITE-ProRule" id="PRU00339"/>
    </source>
</evidence>
<name>A0ABT5L5J5_9ALTE</name>
<organism evidence="2 3">
    <name type="scientific">Alteromonas gilva</name>
    <dbReference type="NCBI Taxonomy" id="2987522"/>
    <lineage>
        <taxon>Bacteria</taxon>
        <taxon>Pseudomonadati</taxon>
        <taxon>Pseudomonadota</taxon>
        <taxon>Gammaproteobacteria</taxon>
        <taxon>Alteromonadales</taxon>
        <taxon>Alteromonadaceae</taxon>
        <taxon>Alteromonas/Salinimonas group</taxon>
        <taxon>Alteromonas</taxon>
    </lineage>
</organism>
<evidence type="ECO:0000313" key="3">
    <source>
        <dbReference type="Proteomes" id="UP001218788"/>
    </source>
</evidence>
<dbReference type="SMART" id="SM00028">
    <property type="entry name" value="TPR"/>
    <property type="match status" value="3"/>
</dbReference>
<dbReference type="PROSITE" id="PS50005">
    <property type="entry name" value="TPR"/>
    <property type="match status" value="1"/>
</dbReference>
<dbReference type="SUPFAM" id="SSF48452">
    <property type="entry name" value="TPR-like"/>
    <property type="match status" value="2"/>
</dbReference>
<dbReference type="InterPro" id="IPR012668">
    <property type="entry name" value="CHP02466"/>
</dbReference>
<reference evidence="2 3" key="1">
    <citation type="submission" date="2022-10" db="EMBL/GenBank/DDBJ databases">
        <title>Alteromonas sp. chi3 Genome sequencing.</title>
        <authorList>
            <person name="Park S."/>
        </authorList>
    </citation>
    <scope>NUCLEOTIDE SEQUENCE [LARGE SCALE GENOMIC DNA]</scope>
    <source>
        <strain evidence="3">chi3</strain>
    </source>
</reference>
<keyword evidence="3" id="KW-1185">Reference proteome</keyword>
<sequence>MNPINSVLTLIKQQRFAQGITALDSLLKTGSQQRAVLHRLRATCFFALKQYPEAISDLNKANEEGMSDGELFMNLAKAYVFSNDLTNAFQYILKALNCKDRFYQTALCFVHRSMLDELSDADVRVLIASIDTDMVTTDSAKNALANIYIALSDATLALAKLDEIKDPAVDVRITYAMANRMNGECHKALDALMMIENDYGRHFAVYHQMANCYADLGDLDNACECYSKAIELNDQYRFSHFNLAELMFQRGSAEMMFSSYEALHRENRFNLPTLCDYLSFLLRLNHYPLVLTLTEYYRHQFGRESLQYFEAEAQRLAGHSEQAIQTTKAIDSQCLTNDQLCQLTQHLITNAEYPLAQAFLQQVLCRDETNQWALALAILLSHNDQGNSANHLNYIDYIFEYALRPPAGFDNTEAYLQALASLLNTLHGETENSPLNVTIHGGTQSHANLFTLQHPLIAHLKSEFEHAASQALAKCKAAKTLHAGFEKEGSLYTSGSWSINTKTAGYHNNHIHPMGLLSSVCYISLPADISAENGGIQFGVPPFATPFTLHREVFTPEIGKLLLFPSCFWHGTLPLLKGNNRLTVAADFVLRKAQH</sequence>
<dbReference type="Gene3D" id="2.60.120.620">
    <property type="entry name" value="q2cbj1_9rhob like domain"/>
    <property type="match status" value="1"/>
</dbReference>
<proteinExistence type="predicted"/>
<dbReference type="Proteomes" id="UP001218788">
    <property type="component" value="Unassembled WGS sequence"/>
</dbReference>
<protein>
    <submittedName>
        <fullName evidence="2">2OG-Fe(II) oxygenase</fullName>
    </submittedName>
</protein>